<evidence type="ECO:0000313" key="3">
    <source>
        <dbReference type="Proteomes" id="UP000298390"/>
    </source>
</evidence>
<dbReference type="AlphaFoldDB" id="A0A4Y9Y8T7"/>
<protein>
    <submittedName>
        <fullName evidence="2">Uncharacterized protein</fullName>
    </submittedName>
</protein>
<name>A0A4Y9Y8T7_9APHY</name>
<feature type="signal peptide" evidence="1">
    <location>
        <begin position="1"/>
        <end position="21"/>
    </location>
</feature>
<evidence type="ECO:0000313" key="2">
    <source>
        <dbReference type="EMBL" id="TFY58193.1"/>
    </source>
</evidence>
<comment type="caution">
    <text evidence="2">The sequence shown here is derived from an EMBL/GenBank/DDBJ whole genome shotgun (WGS) entry which is preliminary data.</text>
</comment>
<sequence length="94" mass="10200">MHLPTKTSVVVFASFLGLASAQALNSTNGTLFRFTPGLLGACGFTNTSDQVVASVAADIFINFERRAKRECERAKVRAECECERGQPFSPSPSW</sequence>
<organism evidence="2 3">
    <name type="scientific">Rhodofomes roseus</name>
    <dbReference type="NCBI Taxonomy" id="34475"/>
    <lineage>
        <taxon>Eukaryota</taxon>
        <taxon>Fungi</taxon>
        <taxon>Dikarya</taxon>
        <taxon>Basidiomycota</taxon>
        <taxon>Agaricomycotina</taxon>
        <taxon>Agaricomycetes</taxon>
        <taxon>Polyporales</taxon>
        <taxon>Rhodofomes</taxon>
    </lineage>
</organism>
<gene>
    <name evidence="2" type="ORF">EVJ58_g6566</name>
</gene>
<proteinExistence type="predicted"/>
<feature type="chain" id="PRO_5021468015" evidence="1">
    <location>
        <begin position="22"/>
        <end position="94"/>
    </location>
</feature>
<reference evidence="2 3" key="1">
    <citation type="submission" date="2019-01" db="EMBL/GenBank/DDBJ databases">
        <title>Genome sequencing of the rare red list fungi Fomitopsis rosea.</title>
        <authorList>
            <person name="Buettner E."/>
            <person name="Kellner H."/>
        </authorList>
    </citation>
    <scope>NUCLEOTIDE SEQUENCE [LARGE SCALE GENOMIC DNA]</scope>
    <source>
        <strain evidence="2 3">DSM 105464</strain>
    </source>
</reference>
<dbReference type="Proteomes" id="UP000298390">
    <property type="component" value="Unassembled WGS sequence"/>
</dbReference>
<accession>A0A4Y9Y8T7</accession>
<keyword evidence="1" id="KW-0732">Signal</keyword>
<evidence type="ECO:0000256" key="1">
    <source>
        <dbReference type="SAM" id="SignalP"/>
    </source>
</evidence>
<dbReference type="EMBL" id="SEKV01000375">
    <property type="protein sequence ID" value="TFY58193.1"/>
    <property type="molecule type" value="Genomic_DNA"/>
</dbReference>